<dbReference type="AlphaFoldDB" id="A0A158L436"/>
<evidence type="ECO:0000313" key="2">
    <source>
        <dbReference type="EMBL" id="SAL88154.1"/>
    </source>
</evidence>
<reference evidence="2" key="1">
    <citation type="submission" date="2016-01" db="EMBL/GenBank/DDBJ databases">
        <authorList>
            <person name="Peeters C."/>
        </authorList>
    </citation>
    <scope>NUCLEOTIDE SEQUENCE [LARGE SCALE GENOMIC DNA]</scope>
    <source>
        <strain evidence="2">LMG 22937</strain>
    </source>
</reference>
<protein>
    <submittedName>
        <fullName evidence="2">Uncharacterized protein</fullName>
    </submittedName>
</protein>
<keyword evidence="3" id="KW-1185">Reference proteome</keyword>
<dbReference type="Proteomes" id="UP000054925">
    <property type="component" value="Unassembled WGS sequence"/>
</dbReference>
<dbReference type="OrthoDB" id="9031444at2"/>
<comment type="caution">
    <text evidence="2">The sequence shown here is derived from an EMBL/GenBank/DDBJ whole genome shotgun (WGS) entry which is preliminary data.</text>
</comment>
<name>A0A158L436_9BURK</name>
<gene>
    <name evidence="2" type="ORF">AWB67_07544</name>
</gene>
<evidence type="ECO:0000256" key="1">
    <source>
        <dbReference type="SAM" id="SignalP"/>
    </source>
</evidence>
<dbReference type="EMBL" id="FCOL02000432">
    <property type="protein sequence ID" value="SAL88154.1"/>
    <property type="molecule type" value="Genomic_DNA"/>
</dbReference>
<sequence length="89" mass="9320">MKHIGIAVLTGALALSFGHIAWAQGNTPESSPAAAKHPDPLVSMHQEVAAANRVYDQKVAAAKKVYDHKKAEAKRERDAAVKAAHAAAG</sequence>
<accession>A0A158L436</accession>
<feature type="signal peptide" evidence="1">
    <location>
        <begin position="1"/>
        <end position="23"/>
    </location>
</feature>
<dbReference type="RefSeq" id="WP_087660880.1">
    <property type="nucleotide sequence ID" value="NZ_FCOL02000432.1"/>
</dbReference>
<keyword evidence="1" id="KW-0732">Signal</keyword>
<organism evidence="2 3">
    <name type="scientific">Caballeronia terrestris</name>
    <dbReference type="NCBI Taxonomy" id="1226301"/>
    <lineage>
        <taxon>Bacteria</taxon>
        <taxon>Pseudomonadati</taxon>
        <taxon>Pseudomonadota</taxon>
        <taxon>Betaproteobacteria</taxon>
        <taxon>Burkholderiales</taxon>
        <taxon>Burkholderiaceae</taxon>
        <taxon>Caballeronia</taxon>
    </lineage>
</organism>
<evidence type="ECO:0000313" key="3">
    <source>
        <dbReference type="Proteomes" id="UP000054925"/>
    </source>
</evidence>
<proteinExistence type="predicted"/>
<feature type="chain" id="PRO_5011119977" evidence="1">
    <location>
        <begin position="24"/>
        <end position="89"/>
    </location>
</feature>